<dbReference type="GO" id="GO:0005886">
    <property type="term" value="C:plasma membrane"/>
    <property type="evidence" value="ECO:0007669"/>
    <property type="project" value="TreeGrafter"/>
</dbReference>
<dbReference type="RefSeq" id="WP_005859998.1">
    <property type="nucleotide sequence ID" value="NZ_AAYA01000008.1"/>
</dbReference>
<dbReference type="eggNOG" id="COG4452">
    <property type="taxonomic scope" value="Bacteria"/>
</dbReference>
<keyword evidence="4" id="KW-1185">Reference proteome</keyword>
<feature type="transmembrane region" description="Helical" evidence="2">
    <location>
        <begin position="367"/>
        <end position="388"/>
    </location>
</feature>
<dbReference type="Pfam" id="PF06123">
    <property type="entry name" value="CreD"/>
    <property type="match status" value="1"/>
</dbReference>
<keyword evidence="2" id="KW-1133">Transmembrane helix</keyword>
<accession>A3K533</accession>
<keyword evidence="2" id="KW-0812">Transmembrane</keyword>
<feature type="transmembrane region" description="Helical" evidence="2">
    <location>
        <begin position="312"/>
        <end position="329"/>
    </location>
</feature>
<dbReference type="PANTHER" id="PTHR30092:SF0">
    <property type="entry name" value="INNER MEMBRANE PROTEIN CRED"/>
    <property type="match status" value="1"/>
</dbReference>
<dbReference type="PANTHER" id="PTHR30092">
    <property type="entry name" value="INNER MEMBRANE PROTEIN CRED"/>
    <property type="match status" value="1"/>
</dbReference>
<keyword evidence="2" id="KW-0472">Membrane</keyword>
<organism evidence="3 4">
    <name type="scientific">Sagittula stellata (strain ATCC 700073 / DSM 11524 / E-37)</name>
    <dbReference type="NCBI Taxonomy" id="388399"/>
    <lineage>
        <taxon>Bacteria</taxon>
        <taxon>Pseudomonadati</taxon>
        <taxon>Pseudomonadota</taxon>
        <taxon>Alphaproteobacteria</taxon>
        <taxon>Rhodobacterales</taxon>
        <taxon>Roseobacteraceae</taxon>
        <taxon>Sagittula</taxon>
    </lineage>
</organism>
<dbReference type="Proteomes" id="UP000005713">
    <property type="component" value="Unassembled WGS sequence"/>
</dbReference>
<protein>
    <submittedName>
        <fullName evidence="3">Inner membrane protein</fullName>
    </submittedName>
</protein>
<comment type="caution">
    <text evidence="3">The sequence shown here is derived from an EMBL/GenBank/DDBJ whole genome shotgun (WGS) entry which is preliminary data.</text>
</comment>
<evidence type="ECO:0000313" key="4">
    <source>
        <dbReference type="Proteomes" id="UP000005713"/>
    </source>
</evidence>
<evidence type="ECO:0000313" key="3">
    <source>
        <dbReference type="EMBL" id="EBA07634.1"/>
    </source>
</evidence>
<feature type="transmembrane region" description="Helical" evidence="2">
    <location>
        <begin position="395"/>
        <end position="413"/>
    </location>
</feature>
<feature type="transmembrane region" description="Helical" evidence="2">
    <location>
        <begin position="419"/>
        <end position="437"/>
    </location>
</feature>
<dbReference type="OrthoDB" id="9791851at2"/>
<evidence type="ECO:0000256" key="2">
    <source>
        <dbReference type="SAM" id="Phobius"/>
    </source>
</evidence>
<feature type="region of interest" description="Disordered" evidence="1">
    <location>
        <begin position="447"/>
        <end position="472"/>
    </location>
</feature>
<proteinExistence type="predicted"/>
<dbReference type="NCBIfam" id="NF008712">
    <property type="entry name" value="PRK11715.1-1"/>
    <property type="match status" value="1"/>
</dbReference>
<dbReference type="EMBL" id="AAYA01000008">
    <property type="protein sequence ID" value="EBA07634.1"/>
    <property type="molecule type" value="Genomic_DNA"/>
</dbReference>
<sequence length="472" mass="51966">MLRSSGRRFLIVGLLTLLMFIPLFFAAEVIDSRKSYSEATIDSVGEEWGGRQYVYGPQLVIPVETTVTRVASRPKIDPETGVVQTDPETGDDLFERFRETVQEASAPVHLLPEAFDVDIATQTQERRRGIFRVPVYTAQVDAGFDFDTAAAERLIGPDQRLRWDRAEVWFGVYNNRSLRGEARLEEGGEALPLEPMSQRSGVKALVGDPRARDRYDMRLGMNGAQLMMVSPVGRTSRVTMTSDWPHPSFTGAFLPDGSTVTEDGFTAEWTIPHLARSMPQAGLDDPDDAARRTTFGVEYLTPNDFYQKAYRAARYGILFIALTFLTILLTERGTGRPAHPVQYILAGLAQTTFVLLMVSYAEHLGFALAYALSSAAVIGLLTLFGVVALNLGRRALVLGAMLVVVYGVLYLILRSADYALLAGSTLAFLALALTMIVTRNEDWYGPDAGKPKQRRPFLGTTSEAPPPPATEG</sequence>
<dbReference type="AlphaFoldDB" id="A3K533"/>
<reference evidence="3 4" key="1">
    <citation type="submission" date="2006-06" db="EMBL/GenBank/DDBJ databases">
        <authorList>
            <person name="Moran M.A."/>
            <person name="Ferriera S."/>
            <person name="Johnson J."/>
            <person name="Kravitz S."/>
            <person name="Beeson K."/>
            <person name="Sutton G."/>
            <person name="Rogers Y.-H."/>
            <person name="Friedman R."/>
            <person name="Frazier M."/>
            <person name="Venter J.C."/>
        </authorList>
    </citation>
    <scope>NUCLEOTIDE SEQUENCE [LARGE SCALE GENOMIC DNA]</scope>
    <source>
        <strain evidence="3 4">E-37</strain>
    </source>
</reference>
<dbReference type="PIRSF" id="PIRSF004548">
    <property type="entry name" value="CreD"/>
    <property type="match status" value="1"/>
</dbReference>
<evidence type="ECO:0000256" key="1">
    <source>
        <dbReference type="SAM" id="MobiDB-lite"/>
    </source>
</evidence>
<dbReference type="InterPro" id="IPR010364">
    <property type="entry name" value="Uncharacterised_IM_CreD"/>
</dbReference>
<name>A3K533_SAGS3</name>
<gene>
    <name evidence="3" type="ORF">SSE37_13648</name>
</gene>
<feature type="transmembrane region" description="Helical" evidence="2">
    <location>
        <begin position="341"/>
        <end position="361"/>
    </location>
</feature>